<gene>
    <name evidence="3" type="ORF">BYL167_LOCUS32415</name>
    <name evidence="1" type="ORF">CJN711_LOCUS25361</name>
    <name evidence="2" type="ORF">MBJ925_LOCUS25930</name>
</gene>
<proteinExistence type="predicted"/>
<dbReference type="EMBL" id="CAJNOV010011831">
    <property type="protein sequence ID" value="CAF1465632.1"/>
    <property type="molecule type" value="Genomic_DNA"/>
</dbReference>
<protein>
    <submittedName>
        <fullName evidence="1">Uncharacterized protein</fullName>
    </submittedName>
</protein>
<organism evidence="1 4">
    <name type="scientific">Rotaria magnacalcarata</name>
    <dbReference type="NCBI Taxonomy" id="392030"/>
    <lineage>
        <taxon>Eukaryota</taxon>
        <taxon>Metazoa</taxon>
        <taxon>Spiralia</taxon>
        <taxon>Gnathifera</taxon>
        <taxon>Rotifera</taxon>
        <taxon>Eurotatoria</taxon>
        <taxon>Bdelloidea</taxon>
        <taxon>Philodinida</taxon>
        <taxon>Philodinidae</taxon>
        <taxon>Rotaria</taxon>
    </lineage>
</organism>
<dbReference type="AlphaFoldDB" id="A0A815QN55"/>
<sequence>MFDYRWRKVLPLVLVCLILLFAIHVLHNASIIQKFTAKIQKGTFTISSTRSDSSRKSLTPTWPYSGPFLNSTPSEAFVTFSNNNPKYLALLTKVLDTVHLFSTRPIIAYGVDVDLDLDTVRYPRLIKRRLSQKDCGPSIYFCKIYAIVQSQVDYGIYIEADTLVNWNVDILFDVLHRWPYPLPLAPRHPDDPKNYLNYLTQFKLDLKNRTTPYIHAHILWNYRAYPFLQRVVSLLRQGQFMGANFDETAINILLWQAKSNHTLCKIDPYFDGLSSYELSEKICKTYCHTAYILIHGSKNPTEMDNMVVRLKNHTGSPFIQTPQHGFHHLNETRYTCCYPDSHPSSIHPLLCEHRI</sequence>
<dbReference type="EMBL" id="CAJOBH010059984">
    <property type="protein sequence ID" value="CAF4419977.1"/>
    <property type="molecule type" value="Genomic_DNA"/>
</dbReference>
<name>A0A815QN55_9BILA</name>
<comment type="caution">
    <text evidence="1">The sequence shown here is derived from an EMBL/GenBank/DDBJ whole genome shotgun (WGS) entry which is preliminary data.</text>
</comment>
<evidence type="ECO:0000313" key="1">
    <source>
        <dbReference type="EMBL" id="CAF1465632.1"/>
    </source>
</evidence>
<evidence type="ECO:0000313" key="4">
    <source>
        <dbReference type="Proteomes" id="UP000663855"/>
    </source>
</evidence>
<evidence type="ECO:0000313" key="2">
    <source>
        <dbReference type="EMBL" id="CAF2121178.1"/>
    </source>
</evidence>
<dbReference type="Proteomes" id="UP000663855">
    <property type="component" value="Unassembled WGS sequence"/>
</dbReference>
<dbReference type="Proteomes" id="UP000681967">
    <property type="component" value="Unassembled WGS sequence"/>
</dbReference>
<reference evidence="1" key="1">
    <citation type="submission" date="2021-02" db="EMBL/GenBank/DDBJ databases">
        <authorList>
            <person name="Nowell W R."/>
        </authorList>
    </citation>
    <scope>NUCLEOTIDE SEQUENCE</scope>
</reference>
<dbReference type="Proteomes" id="UP000663824">
    <property type="component" value="Unassembled WGS sequence"/>
</dbReference>
<accession>A0A815QN55</accession>
<dbReference type="EMBL" id="CAJNRE010013772">
    <property type="protein sequence ID" value="CAF2121178.1"/>
    <property type="molecule type" value="Genomic_DNA"/>
</dbReference>
<evidence type="ECO:0000313" key="3">
    <source>
        <dbReference type="EMBL" id="CAF4419977.1"/>
    </source>
</evidence>